<accession>X1DFZ8</accession>
<name>X1DFZ8_9ZZZZ</name>
<feature type="non-terminal residue" evidence="1">
    <location>
        <position position="69"/>
    </location>
</feature>
<proteinExistence type="predicted"/>
<evidence type="ECO:0000313" key="1">
    <source>
        <dbReference type="EMBL" id="GAH03949.1"/>
    </source>
</evidence>
<dbReference type="EMBL" id="BART01025729">
    <property type="protein sequence ID" value="GAH03949.1"/>
    <property type="molecule type" value="Genomic_DNA"/>
</dbReference>
<reference evidence="1" key="1">
    <citation type="journal article" date="2014" name="Front. Microbiol.">
        <title>High frequency of phylogenetically diverse reductive dehalogenase-homologous genes in deep subseafloor sedimentary metagenomes.</title>
        <authorList>
            <person name="Kawai M."/>
            <person name="Futagami T."/>
            <person name="Toyoda A."/>
            <person name="Takaki Y."/>
            <person name="Nishi S."/>
            <person name="Hori S."/>
            <person name="Arai W."/>
            <person name="Tsubouchi T."/>
            <person name="Morono Y."/>
            <person name="Uchiyama I."/>
            <person name="Ito T."/>
            <person name="Fujiyama A."/>
            <person name="Inagaki F."/>
            <person name="Takami H."/>
        </authorList>
    </citation>
    <scope>NUCLEOTIDE SEQUENCE</scope>
    <source>
        <strain evidence="1">Expedition CK06-06</strain>
    </source>
</reference>
<organism evidence="1">
    <name type="scientific">marine sediment metagenome</name>
    <dbReference type="NCBI Taxonomy" id="412755"/>
    <lineage>
        <taxon>unclassified sequences</taxon>
        <taxon>metagenomes</taxon>
        <taxon>ecological metagenomes</taxon>
    </lineage>
</organism>
<comment type="caution">
    <text evidence="1">The sequence shown here is derived from an EMBL/GenBank/DDBJ whole genome shotgun (WGS) entry which is preliminary data.</text>
</comment>
<sequence>MKRLYTVTLIALLLVGVAGSISPAVAQTTPEPVMRVAWEVANETQQFEHSEQHSDWVFGPQPEIWVEFQ</sequence>
<dbReference type="AlphaFoldDB" id="X1DFZ8"/>
<protein>
    <submittedName>
        <fullName evidence="1">Uncharacterized protein</fullName>
    </submittedName>
</protein>
<gene>
    <name evidence="1" type="ORF">S01H4_46104</name>
</gene>